<dbReference type="RefSeq" id="WP_085510602.1">
    <property type="nucleotide sequence ID" value="NZ_FXAP01000001.1"/>
</dbReference>
<evidence type="ECO:0000313" key="3">
    <source>
        <dbReference type="Proteomes" id="UP000266915"/>
    </source>
</evidence>
<dbReference type="EMBL" id="RKHL01000001">
    <property type="protein sequence ID" value="ROR81450.1"/>
    <property type="molecule type" value="Genomic_DNA"/>
</dbReference>
<dbReference type="AlphaFoldDB" id="A0A3N2C1X1"/>
<dbReference type="InterPro" id="IPR001279">
    <property type="entry name" value="Metallo-B-lactamas"/>
</dbReference>
<dbReference type="PANTHER" id="PTHR43546:SF3">
    <property type="entry name" value="UPF0173 METAL-DEPENDENT HYDROLASE MJ1163"/>
    <property type="match status" value="1"/>
</dbReference>
<evidence type="ECO:0000259" key="1">
    <source>
        <dbReference type="SMART" id="SM00849"/>
    </source>
</evidence>
<dbReference type="Gene3D" id="3.60.15.10">
    <property type="entry name" value="Ribonuclease Z/Hydroxyacylglutathione hydrolase-like"/>
    <property type="match status" value="1"/>
</dbReference>
<proteinExistence type="predicted"/>
<name>A0A3N2C1X1_9MICO</name>
<dbReference type="InterPro" id="IPR050114">
    <property type="entry name" value="UPF0173_UPF0282_UlaG_hydrolase"/>
</dbReference>
<accession>A0A3N2C1X1</accession>
<reference evidence="2 3" key="1">
    <citation type="submission" date="2018-11" db="EMBL/GenBank/DDBJ databases">
        <title>Sequencing the genomes of 1000 actinobacteria strains.</title>
        <authorList>
            <person name="Klenk H.-P."/>
        </authorList>
    </citation>
    <scope>NUCLEOTIDE SEQUENCE [LARGE SCALE GENOMIC DNA]</scope>
    <source>
        <strain evidence="2 3">DSM 14012</strain>
    </source>
</reference>
<dbReference type="SMART" id="SM00849">
    <property type="entry name" value="Lactamase_B"/>
    <property type="match status" value="1"/>
</dbReference>
<dbReference type="InterPro" id="IPR036866">
    <property type="entry name" value="RibonucZ/Hydroxyglut_hydro"/>
</dbReference>
<dbReference type="Proteomes" id="UP000266915">
    <property type="component" value="Unassembled WGS sequence"/>
</dbReference>
<gene>
    <name evidence="2" type="ORF">EDD42_1511</name>
</gene>
<dbReference type="SUPFAM" id="SSF56281">
    <property type="entry name" value="Metallo-hydrolase/oxidoreductase"/>
    <property type="match status" value="1"/>
</dbReference>
<dbReference type="Pfam" id="PF13483">
    <property type="entry name" value="Lactamase_B_3"/>
    <property type="match status" value="1"/>
</dbReference>
<evidence type="ECO:0000313" key="2">
    <source>
        <dbReference type="EMBL" id="ROR81450.1"/>
    </source>
</evidence>
<protein>
    <submittedName>
        <fullName evidence="2">L-ascorbate metabolism protein UlaG (Beta-lactamase superfamily)</fullName>
    </submittedName>
</protein>
<keyword evidence="3" id="KW-1185">Reference proteome</keyword>
<sequence length="212" mass="22424">MRLTKFEHAAFLLETDGTKLIVDPGAFTSPIADVEHTAAVLITHLHPDHWTAEHLDRILAASPEAVLYGPAGVAAAADGYDITVVAPGDVVEAGPFTLRFFGGTHAVIHSSIPVIDNVGVLINDLVYYPGDSFAVPEGVDVDLLAAPAGAPWMKISEGMDFVTAVAPKRAFGTHEMVLSGPGQSMSHDRLQWATEQGGGTYYPLAPLDTLEV</sequence>
<dbReference type="PANTHER" id="PTHR43546">
    <property type="entry name" value="UPF0173 METAL-DEPENDENT HYDROLASE MJ1163-RELATED"/>
    <property type="match status" value="1"/>
</dbReference>
<organism evidence="2 3">
    <name type="scientific">Plantibacter flavus</name>
    <dbReference type="NCBI Taxonomy" id="150123"/>
    <lineage>
        <taxon>Bacteria</taxon>
        <taxon>Bacillati</taxon>
        <taxon>Actinomycetota</taxon>
        <taxon>Actinomycetes</taxon>
        <taxon>Micrococcales</taxon>
        <taxon>Microbacteriaceae</taxon>
        <taxon>Plantibacter</taxon>
    </lineage>
</organism>
<feature type="domain" description="Metallo-beta-lactamase" evidence="1">
    <location>
        <begin position="7"/>
        <end position="174"/>
    </location>
</feature>
<comment type="caution">
    <text evidence="2">The sequence shown here is derived from an EMBL/GenBank/DDBJ whole genome shotgun (WGS) entry which is preliminary data.</text>
</comment>